<keyword evidence="3" id="KW-1185">Reference proteome</keyword>
<evidence type="ECO:0000313" key="3">
    <source>
        <dbReference type="Proteomes" id="UP000032427"/>
    </source>
</evidence>
<dbReference type="Proteomes" id="UP000032427">
    <property type="component" value="Chromosome 1"/>
</dbReference>
<protein>
    <submittedName>
        <fullName evidence="2">Putative exported protein</fullName>
    </submittedName>
</protein>
<proteinExistence type="predicted"/>
<dbReference type="AlphaFoldDB" id="A0A090IPR9"/>
<feature type="chain" id="PRO_5001857915" evidence="1">
    <location>
        <begin position="26"/>
        <end position="587"/>
    </location>
</feature>
<reference evidence="3" key="1">
    <citation type="submission" date="2014-09" db="EMBL/GenBank/DDBJ databases">
        <authorList>
            <person name="Hjerde E."/>
        </authorList>
    </citation>
    <scope>NUCLEOTIDE SEQUENCE [LARGE SCALE GENOMIC DNA]</scope>
    <source>
        <strain evidence="3">06/09/139</strain>
    </source>
</reference>
<dbReference type="KEGG" id="awd:AWOD_I_0175"/>
<dbReference type="HOGENOM" id="CLU_460687_0_0_6"/>
<dbReference type="GeneID" id="28539705"/>
<evidence type="ECO:0000313" key="2">
    <source>
        <dbReference type="EMBL" id="CED70270.1"/>
    </source>
</evidence>
<name>A0A090IPR9_9GAMM</name>
<gene>
    <name evidence="2" type="ORF">AWOD_I_0175</name>
</gene>
<sequence length="587" mass="62700">MSKQMKFGLLPAAIAGALLSGNAFAGTEACIEISKTTASYTELAAADLYEGSACSYTGTSTDKDLLPNNSAKIAYELTKVADYDLEDITKTAYTGKASDDLSIVYVPTTDVPPAARLTFKLNNATFAVDENIIHLVKVEEDSQNPGSYIYTAVASSDGQVDGESTALFMVKSGVTVGAGTRLFLSTSNQPTALTGITTPGIHLEFTEECTVDQKVTLEVIDAKTDFGFVIAGAKTQAASDLVVAERQYQLAVEKNLPVGQLTLTVEADVNAEDPSQRKFFLTNTGAGELAPPAGGWDNQTTAKSVVWEAYFQNNFNSLDLAHVLRPEDKVLLDTNSPKYTGTAITLGALTQMTNATTALDKMTNSHLAANTNHVDFNETTEWATLNSSLTSYHFDAEEVFGPTDLTGADTDRALALVLATNGTTPMNFGYSVDAKFGMDLADVTGGLFTYHDTATSCNPTTPFAIDVNGAVLKVPYAYNTDKNWVRITNEHDTEAEVTVEVFDENDAAGDKRILTLAKIGADDSTVYKADAIIALYEAEIGRASSNRVSMTFTVTAPKDTVHGVSVQAIPGGVDRVLPVLDQNNWNQ</sequence>
<accession>A0A090IPR9</accession>
<evidence type="ECO:0000256" key="1">
    <source>
        <dbReference type="SAM" id="SignalP"/>
    </source>
</evidence>
<keyword evidence="1" id="KW-0732">Signal</keyword>
<organism evidence="2 3">
    <name type="scientific">Aliivibrio wodanis</name>
    <dbReference type="NCBI Taxonomy" id="80852"/>
    <lineage>
        <taxon>Bacteria</taxon>
        <taxon>Pseudomonadati</taxon>
        <taxon>Pseudomonadota</taxon>
        <taxon>Gammaproteobacteria</taxon>
        <taxon>Vibrionales</taxon>
        <taxon>Vibrionaceae</taxon>
        <taxon>Aliivibrio</taxon>
    </lineage>
</organism>
<dbReference type="PATRIC" id="fig|80852.17.peg.180"/>
<dbReference type="EMBL" id="LN554846">
    <property type="protein sequence ID" value="CED70270.1"/>
    <property type="molecule type" value="Genomic_DNA"/>
</dbReference>
<feature type="signal peptide" evidence="1">
    <location>
        <begin position="1"/>
        <end position="25"/>
    </location>
</feature>
<dbReference type="OrthoDB" id="6279330at2"/>